<evidence type="ECO:0000313" key="2">
    <source>
        <dbReference type="EMBL" id="KAK1304637.1"/>
    </source>
</evidence>
<organism evidence="2 3">
    <name type="scientific">Acorus calamus</name>
    <name type="common">Sweet flag</name>
    <dbReference type="NCBI Taxonomy" id="4465"/>
    <lineage>
        <taxon>Eukaryota</taxon>
        <taxon>Viridiplantae</taxon>
        <taxon>Streptophyta</taxon>
        <taxon>Embryophyta</taxon>
        <taxon>Tracheophyta</taxon>
        <taxon>Spermatophyta</taxon>
        <taxon>Magnoliopsida</taxon>
        <taxon>Liliopsida</taxon>
        <taxon>Acoraceae</taxon>
        <taxon>Acorus</taxon>
    </lineage>
</organism>
<proteinExistence type="predicted"/>
<dbReference type="GO" id="GO:0043130">
    <property type="term" value="F:ubiquitin binding"/>
    <property type="evidence" value="ECO:0007669"/>
    <property type="project" value="TreeGrafter"/>
</dbReference>
<dbReference type="GO" id="GO:0031593">
    <property type="term" value="F:polyubiquitin modification-dependent protein binding"/>
    <property type="evidence" value="ECO:0007669"/>
    <property type="project" value="TreeGrafter"/>
</dbReference>
<dbReference type="GO" id="GO:0005829">
    <property type="term" value="C:cytosol"/>
    <property type="evidence" value="ECO:0007669"/>
    <property type="project" value="TreeGrafter"/>
</dbReference>
<dbReference type="GO" id="GO:0070628">
    <property type="term" value="F:proteasome binding"/>
    <property type="evidence" value="ECO:0007669"/>
    <property type="project" value="TreeGrafter"/>
</dbReference>
<dbReference type="EMBL" id="JAUJYO010000011">
    <property type="protein sequence ID" value="KAK1304637.1"/>
    <property type="molecule type" value="Genomic_DNA"/>
</dbReference>
<protein>
    <recommendedName>
        <fullName evidence="1">Ubiquitin-like domain-containing protein</fullName>
    </recommendedName>
</protein>
<evidence type="ECO:0000259" key="1">
    <source>
        <dbReference type="PROSITE" id="PS50053"/>
    </source>
</evidence>
<evidence type="ECO:0000313" key="3">
    <source>
        <dbReference type="Proteomes" id="UP001180020"/>
    </source>
</evidence>
<keyword evidence="3" id="KW-1185">Reference proteome</keyword>
<dbReference type="PANTHER" id="PTHR10621">
    <property type="entry name" value="UV EXCISION REPAIR PROTEIN RAD23"/>
    <property type="match status" value="1"/>
</dbReference>
<gene>
    <name evidence="2" type="ORF">QJS10_CPB11g01224</name>
</gene>
<feature type="domain" description="Ubiquitin-like" evidence="1">
    <location>
        <begin position="1"/>
        <end position="72"/>
    </location>
</feature>
<dbReference type="Gene3D" id="3.10.20.90">
    <property type="entry name" value="Phosphatidylinositol 3-kinase Catalytic Subunit, Chain A, domain 1"/>
    <property type="match status" value="2"/>
</dbReference>
<dbReference type="PROSITE" id="PS50053">
    <property type="entry name" value="UBIQUITIN_2"/>
    <property type="match status" value="1"/>
</dbReference>
<reference evidence="2" key="1">
    <citation type="journal article" date="2023" name="Nat. Commun.">
        <title>Diploid and tetraploid genomes of Acorus and the evolution of monocots.</title>
        <authorList>
            <person name="Ma L."/>
            <person name="Liu K.W."/>
            <person name="Li Z."/>
            <person name="Hsiao Y.Y."/>
            <person name="Qi Y."/>
            <person name="Fu T."/>
            <person name="Tang G.D."/>
            <person name="Zhang D."/>
            <person name="Sun W.H."/>
            <person name="Liu D.K."/>
            <person name="Li Y."/>
            <person name="Chen G.Z."/>
            <person name="Liu X.D."/>
            <person name="Liao X.Y."/>
            <person name="Jiang Y.T."/>
            <person name="Yu X."/>
            <person name="Hao Y."/>
            <person name="Huang J."/>
            <person name="Zhao X.W."/>
            <person name="Ke S."/>
            <person name="Chen Y.Y."/>
            <person name="Wu W.L."/>
            <person name="Hsu J.L."/>
            <person name="Lin Y.F."/>
            <person name="Huang M.D."/>
            <person name="Li C.Y."/>
            <person name="Huang L."/>
            <person name="Wang Z.W."/>
            <person name="Zhao X."/>
            <person name="Zhong W.Y."/>
            <person name="Peng D.H."/>
            <person name="Ahmad S."/>
            <person name="Lan S."/>
            <person name="Zhang J.S."/>
            <person name="Tsai W.C."/>
            <person name="Van de Peer Y."/>
            <person name="Liu Z.J."/>
        </authorList>
    </citation>
    <scope>NUCLEOTIDE SEQUENCE</scope>
    <source>
        <strain evidence="2">CP</strain>
    </source>
</reference>
<dbReference type="CDD" id="cd17039">
    <property type="entry name" value="Ubl_ubiquitin_like"/>
    <property type="match status" value="1"/>
</dbReference>
<dbReference type="Proteomes" id="UP001180020">
    <property type="component" value="Unassembled WGS sequence"/>
</dbReference>
<sequence>MDVIFETRGGKQFTLEVWFFSTVLEMKEMIQKHHGFPVLKQRLVFNGVVMSDERDTEYYSILQGSRIQLFVESDPPMKSVKVEESQRVSLHVKVPHLKRQFSLEVDLNDTASKLKDKAGSLSTPEVSVLLRSNNGSGGTTTTGAGAKKLKVVLLPMGGKKFVVEVNAGDGVRELRKEVQRMQQAMQFCTQGEEYFFIYKQNVMEEERSFRWHDVKQGDVIEIFKGKVSGGS</sequence>
<dbReference type="InterPro" id="IPR000626">
    <property type="entry name" value="Ubiquitin-like_dom"/>
</dbReference>
<reference evidence="2" key="2">
    <citation type="submission" date="2023-06" db="EMBL/GenBank/DDBJ databases">
        <authorList>
            <person name="Ma L."/>
            <person name="Liu K.-W."/>
            <person name="Li Z."/>
            <person name="Hsiao Y.-Y."/>
            <person name="Qi Y."/>
            <person name="Fu T."/>
            <person name="Tang G."/>
            <person name="Zhang D."/>
            <person name="Sun W.-H."/>
            <person name="Liu D.-K."/>
            <person name="Li Y."/>
            <person name="Chen G.-Z."/>
            <person name="Liu X.-D."/>
            <person name="Liao X.-Y."/>
            <person name="Jiang Y.-T."/>
            <person name="Yu X."/>
            <person name="Hao Y."/>
            <person name="Huang J."/>
            <person name="Zhao X.-W."/>
            <person name="Ke S."/>
            <person name="Chen Y.-Y."/>
            <person name="Wu W.-L."/>
            <person name="Hsu J.-L."/>
            <person name="Lin Y.-F."/>
            <person name="Huang M.-D."/>
            <person name="Li C.-Y."/>
            <person name="Huang L."/>
            <person name="Wang Z.-W."/>
            <person name="Zhao X."/>
            <person name="Zhong W.-Y."/>
            <person name="Peng D.-H."/>
            <person name="Ahmad S."/>
            <person name="Lan S."/>
            <person name="Zhang J.-S."/>
            <person name="Tsai W.-C."/>
            <person name="Van De Peer Y."/>
            <person name="Liu Z.-J."/>
        </authorList>
    </citation>
    <scope>NUCLEOTIDE SEQUENCE</scope>
    <source>
        <strain evidence="2">CP</strain>
        <tissue evidence="2">Leaves</tissue>
    </source>
</reference>
<dbReference type="GO" id="GO:0043161">
    <property type="term" value="P:proteasome-mediated ubiquitin-dependent protein catabolic process"/>
    <property type="evidence" value="ECO:0007669"/>
    <property type="project" value="TreeGrafter"/>
</dbReference>
<accession>A0AAV9DUE9</accession>
<comment type="caution">
    <text evidence="2">The sequence shown here is derived from an EMBL/GenBank/DDBJ whole genome shotgun (WGS) entry which is preliminary data.</text>
</comment>
<dbReference type="InterPro" id="IPR029071">
    <property type="entry name" value="Ubiquitin-like_domsf"/>
</dbReference>
<dbReference type="SUPFAM" id="SSF54236">
    <property type="entry name" value="Ubiquitin-like"/>
    <property type="match status" value="2"/>
</dbReference>
<name>A0AAV9DUE9_ACOCL</name>
<dbReference type="SMART" id="SM00213">
    <property type="entry name" value="UBQ"/>
    <property type="match status" value="1"/>
</dbReference>
<dbReference type="PANTHER" id="PTHR10621:SF38">
    <property type="entry name" value="UBIQUITIN DOMAIN-CONTAINING PROTEIN 7SL RNA1-RELATED"/>
    <property type="match status" value="1"/>
</dbReference>
<dbReference type="AlphaFoldDB" id="A0AAV9DUE9"/>
<dbReference type="Pfam" id="PF00240">
    <property type="entry name" value="ubiquitin"/>
    <property type="match status" value="1"/>
</dbReference>
<dbReference type="GO" id="GO:0005654">
    <property type="term" value="C:nucleoplasm"/>
    <property type="evidence" value="ECO:0007669"/>
    <property type="project" value="TreeGrafter"/>
</dbReference>